<dbReference type="AlphaFoldDB" id="A0A5C5VP35"/>
<feature type="transmembrane region" description="Helical" evidence="2">
    <location>
        <begin position="312"/>
        <end position="331"/>
    </location>
</feature>
<feature type="transmembrane region" description="Helical" evidence="2">
    <location>
        <begin position="242"/>
        <end position="261"/>
    </location>
</feature>
<feature type="transmembrane region" description="Helical" evidence="2">
    <location>
        <begin position="202"/>
        <end position="221"/>
    </location>
</feature>
<keyword evidence="2" id="KW-0812">Transmembrane</keyword>
<feature type="transmembrane region" description="Helical" evidence="2">
    <location>
        <begin position="346"/>
        <end position="364"/>
    </location>
</feature>
<evidence type="ECO:0000313" key="3">
    <source>
        <dbReference type="EMBL" id="TWT39860.1"/>
    </source>
</evidence>
<accession>A0A5C5VP35</accession>
<feature type="compositionally biased region" description="Acidic residues" evidence="1">
    <location>
        <begin position="1"/>
        <end position="10"/>
    </location>
</feature>
<feature type="transmembrane region" description="Helical" evidence="2">
    <location>
        <begin position="529"/>
        <end position="547"/>
    </location>
</feature>
<organism evidence="3 4">
    <name type="scientific">Thalassoglobus neptunius</name>
    <dbReference type="NCBI Taxonomy" id="1938619"/>
    <lineage>
        <taxon>Bacteria</taxon>
        <taxon>Pseudomonadati</taxon>
        <taxon>Planctomycetota</taxon>
        <taxon>Planctomycetia</taxon>
        <taxon>Planctomycetales</taxon>
        <taxon>Planctomycetaceae</taxon>
        <taxon>Thalassoglobus</taxon>
    </lineage>
</organism>
<dbReference type="RefSeq" id="WP_146512383.1">
    <property type="nucleotide sequence ID" value="NZ_SIHI01000063.1"/>
</dbReference>
<keyword evidence="4" id="KW-1185">Reference proteome</keyword>
<feature type="transmembrane region" description="Helical" evidence="2">
    <location>
        <begin position="81"/>
        <end position="100"/>
    </location>
</feature>
<comment type="caution">
    <text evidence="3">The sequence shown here is derived from an EMBL/GenBank/DDBJ whole genome shotgun (WGS) entry which is preliminary data.</text>
</comment>
<dbReference type="Proteomes" id="UP000317243">
    <property type="component" value="Unassembled WGS sequence"/>
</dbReference>
<sequence>MDPESDDQSTPEETNSDRDDSSDDVDGGNSHQESGRQEVSFQTRVWRRISSENPFYLLSAALVIHSTGLSIVSASELDLNFLLSLIFGYLLLVSGLAIFLVRNWKVWDDARSLFLIPILLMFELSLVFDRPLTSGESHGFVGLLAVVFACIVLSEFVIRLSQVRLPMIYRGPFYLQLSLLLSSAFLPYVVGENFAPEMVRWAIFGVSVLAGLSMFTLIPAVRSGRERVENSGCPWIWPYHPWSLFVVVWVCFGLRIYLLSISFDPAWELNASQAYENRQTMFTGLMLVPMLLGICWLAMEAAIAHKSRFSKFLAYTLPFACILLSSFPQQLNPAAASFVRDFSSRFGSPIIVACIASMFFSLIYWARGLRFGRRCTVFSLLMLAWITSESQISTLSTEISAVPFVLACCILTFEGIRLRTSRLVIEACCWGILALGETSVLTGWPLPEIEIQVHLVLLSILLTGLMIRDELIYALFGFVMFLFTFAAVRMALCSFFGVYDILFASLYLAGLLTCMILVELIVRSRELRVVTLIVGACFYLSIFWEGGRYLQQNLDWNGVQPFMLGLVMLQLGVVVSAYKSGNLAKLFGGENELDQSREVV</sequence>
<keyword evidence="2" id="KW-0472">Membrane</keyword>
<feature type="transmembrane region" description="Helical" evidence="2">
    <location>
        <begin position="55"/>
        <end position="75"/>
    </location>
</feature>
<proteinExistence type="predicted"/>
<feature type="transmembrane region" description="Helical" evidence="2">
    <location>
        <begin position="474"/>
        <end position="498"/>
    </location>
</feature>
<gene>
    <name evidence="3" type="ORF">KOR42_50950</name>
</gene>
<evidence type="ECO:0000256" key="1">
    <source>
        <dbReference type="SAM" id="MobiDB-lite"/>
    </source>
</evidence>
<feature type="transmembrane region" description="Helical" evidence="2">
    <location>
        <begin position="140"/>
        <end position="161"/>
    </location>
</feature>
<keyword evidence="2" id="KW-1133">Transmembrane helix</keyword>
<feature type="region of interest" description="Disordered" evidence="1">
    <location>
        <begin position="1"/>
        <end position="38"/>
    </location>
</feature>
<feature type="transmembrane region" description="Helical" evidence="2">
    <location>
        <begin position="559"/>
        <end position="578"/>
    </location>
</feature>
<feature type="transmembrane region" description="Helical" evidence="2">
    <location>
        <begin position="112"/>
        <end position="128"/>
    </location>
</feature>
<feature type="compositionally biased region" description="Polar residues" evidence="1">
    <location>
        <begin position="29"/>
        <end position="38"/>
    </location>
</feature>
<dbReference type="OrthoDB" id="213779at2"/>
<feature type="transmembrane region" description="Helical" evidence="2">
    <location>
        <begin position="173"/>
        <end position="190"/>
    </location>
</feature>
<evidence type="ECO:0000313" key="4">
    <source>
        <dbReference type="Proteomes" id="UP000317243"/>
    </source>
</evidence>
<evidence type="ECO:0000256" key="2">
    <source>
        <dbReference type="SAM" id="Phobius"/>
    </source>
</evidence>
<feature type="transmembrane region" description="Helical" evidence="2">
    <location>
        <begin position="504"/>
        <end position="522"/>
    </location>
</feature>
<reference evidence="3 4" key="1">
    <citation type="submission" date="2019-02" db="EMBL/GenBank/DDBJ databases">
        <title>Deep-cultivation of Planctomycetes and their phenomic and genomic characterization uncovers novel biology.</title>
        <authorList>
            <person name="Wiegand S."/>
            <person name="Jogler M."/>
            <person name="Boedeker C."/>
            <person name="Pinto D."/>
            <person name="Vollmers J."/>
            <person name="Rivas-Marin E."/>
            <person name="Kohn T."/>
            <person name="Peeters S.H."/>
            <person name="Heuer A."/>
            <person name="Rast P."/>
            <person name="Oberbeckmann S."/>
            <person name="Bunk B."/>
            <person name="Jeske O."/>
            <person name="Meyerdierks A."/>
            <person name="Storesund J.E."/>
            <person name="Kallscheuer N."/>
            <person name="Luecker S."/>
            <person name="Lage O.M."/>
            <person name="Pohl T."/>
            <person name="Merkel B.J."/>
            <person name="Hornburger P."/>
            <person name="Mueller R.-W."/>
            <person name="Bruemmer F."/>
            <person name="Labrenz M."/>
            <person name="Spormann A.M."/>
            <person name="Op Den Camp H."/>
            <person name="Overmann J."/>
            <person name="Amann R."/>
            <person name="Jetten M.S.M."/>
            <person name="Mascher T."/>
            <person name="Medema M.H."/>
            <person name="Devos D.P."/>
            <person name="Kaster A.-K."/>
            <person name="Ovreas L."/>
            <person name="Rohde M."/>
            <person name="Galperin M.Y."/>
            <person name="Jogler C."/>
        </authorList>
    </citation>
    <scope>NUCLEOTIDE SEQUENCE [LARGE SCALE GENOMIC DNA]</scope>
    <source>
        <strain evidence="3 4">KOR42</strain>
    </source>
</reference>
<name>A0A5C5VP35_9PLAN</name>
<dbReference type="EMBL" id="SIHI01000063">
    <property type="protein sequence ID" value="TWT39860.1"/>
    <property type="molecule type" value="Genomic_DNA"/>
</dbReference>
<protein>
    <submittedName>
        <fullName evidence="3">Uncharacterized protein</fullName>
    </submittedName>
</protein>
<feature type="transmembrane region" description="Helical" evidence="2">
    <location>
        <begin position="281"/>
        <end position="300"/>
    </location>
</feature>